<name>A0A2Z2NF84_9EURY</name>
<gene>
    <name evidence="2" type="ORF">A3L04_05535</name>
</gene>
<feature type="transmembrane region" description="Helical" evidence="1">
    <location>
        <begin position="6"/>
        <end position="25"/>
    </location>
</feature>
<keyword evidence="1" id="KW-1133">Transmembrane helix</keyword>
<keyword evidence="1" id="KW-0472">Membrane</keyword>
<evidence type="ECO:0000256" key="1">
    <source>
        <dbReference type="SAM" id="Phobius"/>
    </source>
</evidence>
<keyword evidence="3" id="KW-1185">Reference proteome</keyword>
<organism evidence="2 3">
    <name type="scientific">Thermococcus chitonophagus</name>
    <dbReference type="NCBI Taxonomy" id="54262"/>
    <lineage>
        <taxon>Archaea</taxon>
        <taxon>Methanobacteriati</taxon>
        <taxon>Methanobacteriota</taxon>
        <taxon>Thermococci</taxon>
        <taxon>Thermococcales</taxon>
        <taxon>Thermococcaceae</taxon>
        <taxon>Thermococcus</taxon>
    </lineage>
</organism>
<dbReference type="Proteomes" id="UP000250189">
    <property type="component" value="Chromosome"/>
</dbReference>
<proteinExistence type="predicted"/>
<sequence length="103" mass="11622">MEILTLTKILITLVIALYTILALTGHFEPFGRRGMRMTSLTFKLFLAASTVFGLSQAIKDFTHFDSLAIKFFGGFFAVSSLLFPAFFIIESIMKSSRNEVRCR</sequence>
<dbReference type="EMBL" id="CP015193">
    <property type="protein sequence ID" value="ASJ16569.1"/>
    <property type="molecule type" value="Genomic_DNA"/>
</dbReference>
<protein>
    <submittedName>
        <fullName evidence="2">Uncharacterized protein</fullName>
    </submittedName>
</protein>
<feature type="transmembrane region" description="Helical" evidence="1">
    <location>
        <begin position="37"/>
        <end position="55"/>
    </location>
</feature>
<feature type="transmembrane region" description="Helical" evidence="1">
    <location>
        <begin position="67"/>
        <end position="89"/>
    </location>
</feature>
<reference evidence="2 3" key="1">
    <citation type="submission" date="2016-04" db="EMBL/GenBank/DDBJ databases">
        <title>Complete genome sequence of Thermococcus chitonophagus type strain GC74.</title>
        <authorList>
            <person name="Oger P.M."/>
        </authorList>
    </citation>
    <scope>NUCLEOTIDE SEQUENCE [LARGE SCALE GENOMIC DNA]</scope>
    <source>
        <strain evidence="2 3">GC74</strain>
    </source>
</reference>
<keyword evidence="1" id="KW-0812">Transmembrane</keyword>
<dbReference type="AlphaFoldDB" id="A0A2Z2NF84"/>
<evidence type="ECO:0000313" key="2">
    <source>
        <dbReference type="EMBL" id="ASJ16569.1"/>
    </source>
</evidence>
<accession>A0A2Z2NF84</accession>
<evidence type="ECO:0000313" key="3">
    <source>
        <dbReference type="Proteomes" id="UP000250189"/>
    </source>
</evidence>